<dbReference type="PANTHER" id="PTHR43559:SF3">
    <property type="entry name" value="HYDROLASE YCAC-RELATED"/>
    <property type="match status" value="1"/>
</dbReference>
<dbReference type="Pfam" id="PF00857">
    <property type="entry name" value="Isochorismatase"/>
    <property type="match status" value="1"/>
</dbReference>
<dbReference type="SUPFAM" id="SSF52499">
    <property type="entry name" value="Isochorismatase-like hydrolases"/>
    <property type="match status" value="1"/>
</dbReference>
<dbReference type="RefSeq" id="WP_020419087.1">
    <property type="nucleotide sequence ID" value="NZ_BAABCM010000001.1"/>
</dbReference>
<dbReference type="EMBL" id="BAABCM010000001">
    <property type="protein sequence ID" value="GAA3800751.1"/>
    <property type="molecule type" value="Genomic_DNA"/>
</dbReference>
<dbReference type="InterPro" id="IPR000868">
    <property type="entry name" value="Isochorismatase-like_dom"/>
</dbReference>
<dbReference type="InterPro" id="IPR053152">
    <property type="entry name" value="Hydrolase_YcaC-like"/>
</dbReference>
<keyword evidence="2" id="KW-0378">Hydrolase</keyword>
<dbReference type="GO" id="GO:0016787">
    <property type="term" value="F:hydrolase activity"/>
    <property type="evidence" value="ECO:0007669"/>
    <property type="project" value="UniProtKB-KW"/>
</dbReference>
<reference evidence="3" key="1">
    <citation type="journal article" date="2019" name="Int. J. Syst. Evol. Microbiol.">
        <title>The Global Catalogue of Microorganisms (GCM) 10K type strain sequencing project: providing services to taxonomists for standard genome sequencing and annotation.</title>
        <authorList>
            <consortium name="The Broad Institute Genomics Platform"/>
            <consortium name="The Broad Institute Genome Sequencing Center for Infectious Disease"/>
            <person name="Wu L."/>
            <person name="Ma J."/>
        </authorList>
    </citation>
    <scope>NUCLEOTIDE SEQUENCE [LARGE SCALE GENOMIC DNA]</scope>
    <source>
        <strain evidence="3">JCM 17017</strain>
    </source>
</reference>
<proteinExistence type="predicted"/>
<feature type="domain" description="Isochorismatase-like" evidence="1">
    <location>
        <begin position="16"/>
        <end position="165"/>
    </location>
</feature>
<sequence length="215" mass="22530">MTANTYPAARLDRKRAALLLVDHQVGLLLGVHDHDQEELRRNVLALAKIAKAQDLPVIVTTSADEGANGRLLPELQALLPGVRVVRRPGEIDAFGNAEFEAAVRATGRDQLIVAGISTDVCVAFAALSGVAKGYQVHAVLDASGTWNALASQAAALRMQAAGVVLNSTVAVAAELLHDWREQGGAELAGIFAEHALPFYGSLVSFVASQPEPAGV</sequence>
<dbReference type="Gene3D" id="3.40.50.850">
    <property type="entry name" value="Isochorismatase-like"/>
    <property type="match status" value="1"/>
</dbReference>
<gene>
    <name evidence="2" type="primary">ycaC</name>
    <name evidence="2" type="ORF">GCM10022380_17740</name>
</gene>
<comment type="caution">
    <text evidence="2">The sequence shown here is derived from an EMBL/GenBank/DDBJ whole genome shotgun (WGS) entry which is preliminary data.</text>
</comment>
<evidence type="ECO:0000313" key="3">
    <source>
        <dbReference type="Proteomes" id="UP001501624"/>
    </source>
</evidence>
<organism evidence="2 3">
    <name type="scientific">Amycolatopsis tucumanensis</name>
    <dbReference type="NCBI Taxonomy" id="401106"/>
    <lineage>
        <taxon>Bacteria</taxon>
        <taxon>Bacillati</taxon>
        <taxon>Actinomycetota</taxon>
        <taxon>Actinomycetes</taxon>
        <taxon>Pseudonocardiales</taxon>
        <taxon>Pseudonocardiaceae</taxon>
        <taxon>Amycolatopsis</taxon>
    </lineage>
</organism>
<accession>A0ABP7HRX7</accession>
<name>A0ABP7HRX7_9PSEU</name>
<dbReference type="InterPro" id="IPR036380">
    <property type="entry name" value="Isochorismatase-like_sf"/>
</dbReference>
<keyword evidence="3" id="KW-1185">Reference proteome</keyword>
<dbReference type="Proteomes" id="UP001501624">
    <property type="component" value="Unassembled WGS sequence"/>
</dbReference>
<evidence type="ECO:0000259" key="1">
    <source>
        <dbReference type="Pfam" id="PF00857"/>
    </source>
</evidence>
<evidence type="ECO:0000313" key="2">
    <source>
        <dbReference type="EMBL" id="GAA3800751.1"/>
    </source>
</evidence>
<protein>
    <submittedName>
        <fullName evidence="2">Isochorismate family cysteine hydrolase YcaC</fullName>
    </submittedName>
</protein>
<dbReference type="PANTHER" id="PTHR43559">
    <property type="entry name" value="HYDROLASE YCAC-RELATED"/>
    <property type="match status" value="1"/>
</dbReference>